<dbReference type="CDD" id="cd18186">
    <property type="entry name" value="BTB_POZ_ZBTB_KLHL-like"/>
    <property type="match status" value="1"/>
</dbReference>
<protein>
    <recommendedName>
        <fullName evidence="2">BTB domain-containing protein</fullName>
    </recommendedName>
</protein>
<dbReference type="InterPro" id="IPR000210">
    <property type="entry name" value="BTB/POZ_dom"/>
</dbReference>
<feature type="region of interest" description="Disordered" evidence="1">
    <location>
        <begin position="50"/>
        <end position="117"/>
    </location>
</feature>
<gene>
    <name evidence="3" type="ORF">N7452_001678</name>
</gene>
<evidence type="ECO:0000256" key="1">
    <source>
        <dbReference type="SAM" id="MobiDB-lite"/>
    </source>
</evidence>
<sequence>MDSLTQVIDPDGDVIILLYNSNSPIAEPPGSGAIIWDTDDQQHDTMQLSPELSLTTEESEVGDSDAEESDAEYTDGEHTLAEAHPAAATMSHENGPNVQALDAEDSHGADTDVEETHSEAYPADAAISDENASKAEAQKCIRIQVSAKHLTFCSPYFQRILTGNWKESISFFQEGSVEIAATNWDIDAFMIILRAMHGQNYLIPKKLTLEMLAKVTVIADYYDCKEALHSLGDMWVASLQERIPMDVSRDLMLWIWVAWFFQLPIEFLQSTSIAMSKGGDLIDTLGLPIPGEIMGTINKRREEAISNAIARVHEVRDAFLRGTRGCCWICQAMMYGSISKQMESCKMPLPNDETHFRDSDYDSLVRGMMAFSPPVWCNSCVINATHGLLPCPPHKCFDSSRSIFAGLMPFIDGLILNEFSELQPDLSGTTQVVGSGNFQRLIEPLLRANA</sequence>
<dbReference type="InterPro" id="IPR011333">
    <property type="entry name" value="SKP1/BTB/POZ_sf"/>
</dbReference>
<evidence type="ECO:0000313" key="4">
    <source>
        <dbReference type="Proteomes" id="UP001147695"/>
    </source>
</evidence>
<feature type="compositionally biased region" description="Acidic residues" evidence="1">
    <location>
        <begin position="57"/>
        <end position="74"/>
    </location>
</feature>
<dbReference type="EMBL" id="JAPZBQ010000001">
    <property type="protein sequence ID" value="KAJ5352704.1"/>
    <property type="molecule type" value="Genomic_DNA"/>
</dbReference>
<accession>A0A9W9UQC0</accession>
<reference evidence="3" key="2">
    <citation type="journal article" date="2023" name="IMA Fungus">
        <title>Comparative genomic study of the Penicillium genus elucidates a diverse pangenome and 15 lateral gene transfer events.</title>
        <authorList>
            <person name="Petersen C."/>
            <person name="Sorensen T."/>
            <person name="Nielsen M.R."/>
            <person name="Sondergaard T.E."/>
            <person name="Sorensen J.L."/>
            <person name="Fitzpatrick D.A."/>
            <person name="Frisvad J.C."/>
            <person name="Nielsen K.L."/>
        </authorList>
    </citation>
    <scope>NUCLEOTIDE SEQUENCE</scope>
    <source>
        <strain evidence="3">IBT 35673</strain>
    </source>
</reference>
<dbReference type="AlphaFoldDB" id="A0A9W9UQC0"/>
<comment type="caution">
    <text evidence="3">The sequence shown here is derived from an EMBL/GenBank/DDBJ whole genome shotgun (WGS) entry which is preliminary data.</text>
</comment>
<dbReference type="SUPFAM" id="SSF54695">
    <property type="entry name" value="POZ domain"/>
    <property type="match status" value="1"/>
</dbReference>
<reference evidence="3" key="1">
    <citation type="submission" date="2022-12" db="EMBL/GenBank/DDBJ databases">
        <authorList>
            <person name="Petersen C."/>
        </authorList>
    </citation>
    <scope>NUCLEOTIDE SEQUENCE</scope>
    <source>
        <strain evidence="3">IBT 35673</strain>
    </source>
</reference>
<dbReference type="Pfam" id="PF00651">
    <property type="entry name" value="BTB"/>
    <property type="match status" value="1"/>
</dbReference>
<evidence type="ECO:0000313" key="3">
    <source>
        <dbReference type="EMBL" id="KAJ5352704.1"/>
    </source>
</evidence>
<dbReference type="Proteomes" id="UP001147695">
    <property type="component" value="Unassembled WGS sequence"/>
</dbReference>
<feature type="domain" description="BTB" evidence="2">
    <location>
        <begin position="146"/>
        <end position="232"/>
    </location>
</feature>
<proteinExistence type="predicted"/>
<feature type="compositionally biased region" description="Basic and acidic residues" evidence="1">
    <location>
        <begin position="104"/>
        <end position="117"/>
    </location>
</feature>
<organism evidence="3 4">
    <name type="scientific">Penicillium brevicompactum</name>
    <dbReference type="NCBI Taxonomy" id="5074"/>
    <lineage>
        <taxon>Eukaryota</taxon>
        <taxon>Fungi</taxon>
        <taxon>Dikarya</taxon>
        <taxon>Ascomycota</taxon>
        <taxon>Pezizomycotina</taxon>
        <taxon>Eurotiomycetes</taxon>
        <taxon>Eurotiomycetidae</taxon>
        <taxon>Eurotiales</taxon>
        <taxon>Aspergillaceae</taxon>
        <taxon>Penicillium</taxon>
    </lineage>
</organism>
<name>A0A9W9UQC0_PENBR</name>
<dbReference type="Gene3D" id="3.30.710.10">
    <property type="entry name" value="Potassium Channel Kv1.1, Chain A"/>
    <property type="match status" value="1"/>
</dbReference>
<evidence type="ECO:0000259" key="2">
    <source>
        <dbReference type="Pfam" id="PF00651"/>
    </source>
</evidence>